<dbReference type="EMBL" id="CAEZWR010000122">
    <property type="protein sequence ID" value="CAB4670292.1"/>
    <property type="molecule type" value="Genomic_DNA"/>
</dbReference>
<accession>A0A6J6M8R3</accession>
<evidence type="ECO:0000313" key="3">
    <source>
        <dbReference type="EMBL" id="CAB4670292.1"/>
    </source>
</evidence>
<sequence length="109" mass="11842">MESGLIGFIDSSTKPEIQRIILVDGPAVLGWQTWQELEEGYGLGAIQRLLEAAIAEKSLPAQPVELLAHLLLASVDKAALYVANAQDPIQARELAVSAMRSLIEGMFRK</sequence>
<reference evidence="3" key="1">
    <citation type="submission" date="2020-05" db="EMBL/GenBank/DDBJ databases">
        <authorList>
            <person name="Chiriac C."/>
            <person name="Salcher M."/>
            <person name="Ghai R."/>
            <person name="Kavagutti S V."/>
        </authorList>
    </citation>
    <scope>NUCLEOTIDE SEQUENCE</scope>
</reference>
<evidence type="ECO:0000313" key="2">
    <source>
        <dbReference type="EMBL" id="CAB4634085.1"/>
    </source>
</evidence>
<dbReference type="EMBL" id="CAEZVB010000151">
    <property type="protein sequence ID" value="CAB4634085.1"/>
    <property type="molecule type" value="Genomic_DNA"/>
</dbReference>
<feature type="domain" description="Transcriptional regulator Rv0078-like C-terminal" evidence="1">
    <location>
        <begin position="3"/>
        <end position="106"/>
    </location>
</feature>
<evidence type="ECO:0000313" key="4">
    <source>
        <dbReference type="EMBL" id="CAB4900003.1"/>
    </source>
</evidence>
<organism evidence="3">
    <name type="scientific">freshwater metagenome</name>
    <dbReference type="NCBI Taxonomy" id="449393"/>
    <lineage>
        <taxon>unclassified sequences</taxon>
        <taxon>metagenomes</taxon>
        <taxon>ecological metagenomes</taxon>
    </lineage>
</organism>
<proteinExistence type="predicted"/>
<dbReference type="AlphaFoldDB" id="A0A6J6M8R3"/>
<protein>
    <submittedName>
        <fullName evidence="3">Unannotated protein</fullName>
    </submittedName>
</protein>
<dbReference type="InterPro" id="IPR049484">
    <property type="entry name" value="Rv0078-like_C"/>
</dbReference>
<dbReference type="Pfam" id="PF21351">
    <property type="entry name" value="TetR_C_41"/>
    <property type="match status" value="1"/>
</dbReference>
<dbReference type="EMBL" id="CAFBMO010000011">
    <property type="protein sequence ID" value="CAB4900003.1"/>
    <property type="molecule type" value="Genomic_DNA"/>
</dbReference>
<dbReference type="InterPro" id="IPR036271">
    <property type="entry name" value="Tet_transcr_reg_TetR-rel_C_sf"/>
</dbReference>
<evidence type="ECO:0000259" key="1">
    <source>
        <dbReference type="Pfam" id="PF21351"/>
    </source>
</evidence>
<dbReference type="Gene3D" id="1.10.357.10">
    <property type="entry name" value="Tetracycline Repressor, domain 2"/>
    <property type="match status" value="1"/>
</dbReference>
<name>A0A6J6M8R3_9ZZZZ</name>
<gene>
    <name evidence="2" type="ORF">UFOPK1908_01649</name>
    <name evidence="3" type="ORF">UFOPK2282_01042</name>
    <name evidence="4" type="ORF">UFOPK3576_00406</name>
</gene>
<dbReference type="SUPFAM" id="SSF48498">
    <property type="entry name" value="Tetracyclin repressor-like, C-terminal domain"/>
    <property type="match status" value="1"/>
</dbReference>